<evidence type="ECO:0000256" key="4">
    <source>
        <dbReference type="ARBA" id="ARBA00023136"/>
    </source>
</evidence>
<feature type="transmembrane region" description="Helical" evidence="5">
    <location>
        <begin position="66"/>
        <end position="83"/>
    </location>
</feature>
<reference evidence="7 8" key="1">
    <citation type="submission" date="2019-05" db="EMBL/GenBank/DDBJ databases">
        <title>Flagellimonas sp. AsT0115, sp. nov., isolated from a marine red algae, Asparagopsis taxiformis.</title>
        <authorList>
            <person name="Kim J."/>
            <person name="Jeong S.E."/>
            <person name="Jeon C.O."/>
        </authorList>
    </citation>
    <scope>NUCLEOTIDE SEQUENCE [LARGE SCALE GENOMIC DNA]</scope>
    <source>
        <strain evidence="7 8">AsT0115</strain>
    </source>
</reference>
<evidence type="ECO:0000259" key="6">
    <source>
        <dbReference type="Pfam" id="PF04932"/>
    </source>
</evidence>
<keyword evidence="8" id="KW-1185">Reference proteome</keyword>
<dbReference type="PANTHER" id="PTHR37422">
    <property type="entry name" value="TEICHURONIC ACID BIOSYNTHESIS PROTEIN TUAE"/>
    <property type="match status" value="1"/>
</dbReference>
<name>A0ABY2WK03_9FLAO</name>
<accession>A0ABY2WK03</accession>
<feature type="transmembrane region" description="Helical" evidence="5">
    <location>
        <begin position="32"/>
        <end position="54"/>
    </location>
</feature>
<sequence>MSSKIQFDTAFTKKWIYLERMLLGNILFSLPLIPKITAVLIIIFTCLSLLRFRVAFFKRLLISKELLLYMLLYVLLTIGIFYSSNFNNGISKIQTQVSFILIPLILGGRRFRLWEKVFYIRMFVWGTFLSVIICLLNATRRLYLSNSLYTVDAFGKRHNIFTYNEFSSFMDLHPSYFALYVGLALLLLLFDSASLICKPKLWKVGLTLGFMAALLLISSKGGLISFLTAFTIVSVYKLISAKSKKTNYLYMVLIFVVLAFTAQKSGFYNRAIKGLTSFSESYERGQAVYESTSIRYYLWKLSLKTAKNSLLLGHGTGSVQNELNDQCLQHYYFSTCELLRNKNSHNQYLNFLVSNGLLFLLLFVLAIVISIIKSIRTNNIFLLTFLTFISVNLFFESLLQRERGVIYFMLFIVVFLKKSPPALRSAKSFENHKAKIAG</sequence>
<evidence type="ECO:0000313" key="7">
    <source>
        <dbReference type="EMBL" id="TMU55053.1"/>
    </source>
</evidence>
<organism evidence="7 8">
    <name type="scientific">Flagellimonas algicola</name>
    <dbReference type="NCBI Taxonomy" id="2583815"/>
    <lineage>
        <taxon>Bacteria</taxon>
        <taxon>Pseudomonadati</taxon>
        <taxon>Bacteroidota</taxon>
        <taxon>Flavobacteriia</taxon>
        <taxon>Flavobacteriales</taxon>
        <taxon>Flavobacteriaceae</taxon>
        <taxon>Flagellimonas</taxon>
    </lineage>
</organism>
<dbReference type="PANTHER" id="PTHR37422:SF13">
    <property type="entry name" value="LIPOPOLYSACCHARIDE BIOSYNTHESIS PROTEIN PA4999-RELATED"/>
    <property type="match status" value="1"/>
</dbReference>
<feature type="transmembrane region" description="Helical" evidence="5">
    <location>
        <begin position="208"/>
        <end position="236"/>
    </location>
</feature>
<protein>
    <submittedName>
        <fullName evidence="7">O-antigen ligase family protein</fullName>
    </submittedName>
</protein>
<comment type="subcellular location">
    <subcellularLocation>
        <location evidence="1">Membrane</location>
        <topology evidence="1">Multi-pass membrane protein</topology>
    </subcellularLocation>
</comment>
<dbReference type="InterPro" id="IPR007016">
    <property type="entry name" value="O-antigen_ligase-rel_domated"/>
</dbReference>
<keyword evidence="2 5" id="KW-0812">Transmembrane</keyword>
<evidence type="ECO:0000313" key="8">
    <source>
        <dbReference type="Proteomes" id="UP000751614"/>
    </source>
</evidence>
<proteinExistence type="predicted"/>
<keyword evidence="7" id="KW-0436">Ligase</keyword>
<evidence type="ECO:0000256" key="5">
    <source>
        <dbReference type="SAM" id="Phobius"/>
    </source>
</evidence>
<evidence type="ECO:0000256" key="3">
    <source>
        <dbReference type="ARBA" id="ARBA00022989"/>
    </source>
</evidence>
<dbReference type="Pfam" id="PF04932">
    <property type="entry name" value="Wzy_C"/>
    <property type="match status" value="1"/>
</dbReference>
<dbReference type="InterPro" id="IPR051533">
    <property type="entry name" value="WaaL-like"/>
</dbReference>
<feature type="transmembrane region" description="Helical" evidence="5">
    <location>
        <begin position="118"/>
        <end position="138"/>
    </location>
</feature>
<feature type="domain" description="O-antigen ligase-related" evidence="6">
    <location>
        <begin position="210"/>
        <end position="364"/>
    </location>
</feature>
<feature type="transmembrane region" description="Helical" evidence="5">
    <location>
        <begin position="348"/>
        <end position="372"/>
    </location>
</feature>
<feature type="transmembrane region" description="Helical" evidence="5">
    <location>
        <begin position="248"/>
        <end position="267"/>
    </location>
</feature>
<dbReference type="GO" id="GO:0016874">
    <property type="term" value="F:ligase activity"/>
    <property type="evidence" value="ECO:0007669"/>
    <property type="project" value="UniProtKB-KW"/>
</dbReference>
<feature type="transmembrane region" description="Helical" evidence="5">
    <location>
        <begin position="378"/>
        <end position="395"/>
    </location>
</feature>
<feature type="transmembrane region" description="Helical" evidence="5">
    <location>
        <begin position="177"/>
        <end position="196"/>
    </location>
</feature>
<evidence type="ECO:0000256" key="2">
    <source>
        <dbReference type="ARBA" id="ARBA00022692"/>
    </source>
</evidence>
<keyword evidence="3 5" id="KW-1133">Transmembrane helix</keyword>
<dbReference type="EMBL" id="VCNI01000002">
    <property type="protein sequence ID" value="TMU55053.1"/>
    <property type="molecule type" value="Genomic_DNA"/>
</dbReference>
<gene>
    <name evidence="7" type="ORF">FGG15_12760</name>
</gene>
<dbReference type="Proteomes" id="UP000751614">
    <property type="component" value="Unassembled WGS sequence"/>
</dbReference>
<comment type="caution">
    <text evidence="7">The sequence shown here is derived from an EMBL/GenBank/DDBJ whole genome shotgun (WGS) entry which is preliminary data.</text>
</comment>
<evidence type="ECO:0000256" key="1">
    <source>
        <dbReference type="ARBA" id="ARBA00004141"/>
    </source>
</evidence>
<keyword evidence="4 5" id="KW-0472">Membrane</keyword>